<dbReference type="SMART" id="SM00863">
    <property type="entry name" value="tRNA_SAD"/>
    <property type="match status" value="1"/>
</dbReference>
<evidence type="ECO:0000313" key="16">
    <source>
        <dbReference type="Proteomes" id="UP000051884"/>
    </source>
</evidence>
<feature type="binding site" evidence="13">
    <location>
        <position position="475"/>
    </location>
    <ligand>
        <name>Zn(2+)</name>
        <dbReference type="ChEBI" id="CHEBI:29105"/>
        <note>catalytic</note>
    </ligand>
</feature>
<dbReference type="NCBIfam" id="TIGR00418">
    <property type="entry name" value="thrS"/>
    <property type="match status" value="1"/>
</dbReference>
<dbReference type="Pfam" id="PF03129">
    <property type="entry name" value="HGTP_anticodon"/>
    <property type="match status" value="1"/>
</dbReference>
<evidence type="ECO:0000256" key="4">
    <source>
        <dbReference type="ARBA" id="ARBA00022598"/>
    </source>
</evidence>
<keyword evidence="3 13" id="KW-0820">tRNA-binding</keyword>
<sequence>MELMAQVQVLAADGSVKKIDRDSPEGLQALRQTTALLLAASLHQKFDKIRLGAAVASDDGFYVDSDKDEIQVSADELSGLEDSIKKFAKDDAKIERVEVALNDALAQVKADPYQTELFKEAAKGDKVSLFKVGDFATIAGEDVLCYVDAVKNFKVLSVAGAYWQGKSSNPMLQRIYGTVFYKKDALEADLQARQEARERDHRVIGNDLDLFFVDPKVGAGLPYWMPKGATIRRVIERYIIDKEVANGYKHVYTPILMNLDVYKTSGHWQHYREDMFPPMDMGDGEQLELRPMNCPSHIQIYKHHIRSYRELPLRIAELGMMHRYEKSGALSGLQRVREMTLNDGHTFVAPNQIQDEFKSILKLMIEVYHDFDISDYSFRLSYRDPKNTDKYFDDDEMWNNAQTMLKQAMDDLGLDYYEAEGEAAFYGPKLDVQTKTALGNDETLSTIQLDFMLPKQFDLHYVGEDGQQHRPIMIHRGLVSTMERFTAYLTEMYKGAFPTWLSPEQVKIIPVKEEIHADYAESLRKELAAAGIRVSIDHRNEKMGYKIREAQTQKVPYTLVVGDKEVKDTGVTVRKYGEEKQVSKSKQDFLDEILGDLSSYSRE</sequence>
<organism evidence="15 16">
    <name type="scientific">Paucilactobacillus hokkaidonensis</name>
    <dbReference type="NCBI Taxonomy" id="1193095"/>
    <lineage>
        <taxon>Bacteria</taxon>
        <taxon>Bacillati</taxon>
        <taxon>Bacillota</taxon>
        <taxon>Bacilli</taxon>
        <taxon>Lactobacillales</taxon>
        <taxon>Lactobacillaceae</taxon>
        <taxon>Paucilactobacillus</taxon>
    </lineage>
</organism>
<keyword evidence="5 13" id="KW-0479">Metal-binding</keyword>
<evidence type="ECO:0000256" key="8">
    <source>
        <dbReference type="ARBA" id="ARBA00022840"/>
    </source>
</evidence>
<comment type="subunit">
    <text evidence="13">Homodimer.</text>
</comment>
<keyword evidence="10 13" id="KW-0648">Protein biosynthesis</keyword>
<keyword evidence="11 13" id="KW-0030">Aminoacyl-tRNA synthetase</keyword>
<evidence type="ECO:0000256" key="10">
    <source>
        <dbReference type="ARBA" id="ARBA00022917"/>
    </source>
</evidence>
<dbReference type="SUPFAM" id="SSF55186">
    <property type="entry name" value="ThrRS/AlaRS common domain"/>
    <property type="match status" value="1"/>
</dbReference>
<dbReference type="CDD" id="cd00860">
    <property type="entry name" value="ThrRS_anticodon"/>
    <property type="match status" value="1"/>
</dbReference>
<evidence type="ECO:0000256" key="2">
    <source>
        <dbReference type="ARBA" id="ARBA00022490"/>
    </source>
</evidence>
<evidence type="ECO:0000256" key="12">
    <source>
        <dbReference type="ARBA" id="ARBA00049515"/>
    </source>
</evidence>
<dbReference type="PANTHER" id="PTHR11451:SF56">
    <property type="entry name" value="THREONINE--TRNA LIGASE 1"/>
    <property type="match status" value="1"/>
</dbReference>
<dbReference type="Gene3D" id="3.30.980.10">
    <property type="entry name" value="Threonyl-trna Synthetase, Chain A, domain 2"/>
    <property type="match status" value="1"/>
</dbReference>
<dbReference type="EC" id="6.1.1.3" evidence="13"/>
<evidence type="ECO:0000313" key="15">
    <source>
        <dbReference type="EMBL" id="KRO07723.1"/>
    </source>
</evidence>
<evidence type="ECO:0000259" key="14">
    <source>
        <dbReference type="PROSITE" id="PS50862"/>
    </source>
</evidence>
<dbReference type="InterPro" id="IPR018163">
    <property type="entry name" value="Thr/Ala-tRNA-synth_IIc_edit"/>
</dbReference>
<dbReference type="InterPro" id="IPR033728">
    <property type="entry name" value="ThrRS_core"/>
</dbReference>
<dbReference type="InterPro" id="IPR004154">
    <property type="entry name" value="Anticodon-bd"/>
</dbReference>
<evidence type="ECO:0000256" key="5">
    <source>
        <dbReference type="ARBA" id="ARBA00022723"/>
    </source>
</evidence>
<comment type="catalytic activity">
    <reaction evidence="12 13">
        <text>tRNA(Thr) + L-threonine + ATP = L-threonyl-tRNA(Thr) + AMP + diphosphate + H(+)</text>
        <dbReference type="Rhea" id="RHEA:24624"/>
        <dbReference type="Rhea" id="RHEA-COMP:9670"/>
        <dbReference type="Rhea" id="RHEA-COMP:9704"/>
        <dbReference type="ChEBI" id="CHEBI:15378"/>
        <dbReference type="ChEBI" id="CHEBI:30616"/>
        <dbReference type="ChEBI" id="CHEBI:33019"/>
        <dbReference type="ChEBI" id="CHEBI:57926"/>
        <dbReference type="ChEBI" id="CHEBI:78442"/>
        <dbReference type="ChEBI" id="CHEBI:78534"/>
        <dbReference type="ChEBI" id="CHEBI:456215"/>
        <dbReference type="EC" id="6.1.1.3"/>
    </reaction>
</comment>
<reference evidence="15 16" key="1">
    <citation type="journal article" date="2015" name="Genome Announc.">
        <title>Expanding the biotechnology potential of lactobacilli through comparative genomics of 213 strains and associated genera.</title>
        <authorList>
            <person name="Sun Z."/>
            <person name="Harris H.M."/>
            <person name="McCann A."/>
            <person name="Guo C."/>
            <person name="Argimon S."/>
            <person name="Zhang W."/>
            <person name="Yang X."/>
            <person name="Jeffery I.B."/>
            <person name="Cooney J.C."/>
            <person name="Kagawa T.F."/>
            <person name="Liu W."/>
            <person name="Song Y."/>
            <person name="Salvetti E."/>
            <person name="Wrobel A."/>
            <person name="Rasinkangas P."/>
            <person name="Parkhill J."/>
            <person name="Rea M.C."/>
            <person name="O'Sullivan O."/>
            <person name="Ritari J."/>
            <person name="Douillard F.P."/>
            <person name="Paul Ross R."/>
            <person name="Yang R."/>
            <person name="Briner A.E."/>
            <person name="Felis G.E."/>
            <person name="de Vos W.M."/>
            <person name="Barrangou R."/>
            <person name="Klaenhammer T.R."/>
            <person name="Caufield P.W."/>
            <person name="Cui Y."/>
            <person name="Zhang H."/>
            <person name="O'Toole P.W."/>
        </authorList>
    </citation>
    <scope>NUCLEOTIDE SEQUENCE [LARGE SCALE GENOMIC DNA]</scope>
    <source>
        <strain evidence="15 16">DSM 26202</strain>
    </source>
</reference>
<gene>
    <name evidence="13" type="primary">thrS</name>
    <name evidence="15" type="ORF">IV59_GL001738</name>
</gene>
<dbReference type="InterPro" id="IPR012947">
    <property type="entry name" value="tRNA_SAD"/>
</dbReference>
<comment type="cofactor">
    <cofactor evidence="13">
        <name>Zn(2+)</name>
        <dbReference type="ChEBI" id="CHEBI:29105"/>
    </cofactor>
    <text evidence="13">Binds 1 zinc ion per subunit.</text>
</comment>
<comment type="subcellular location">
    <subcellularLocation>
        <location evidence="13">Cytoplasm</location>
    </subcellularLocation>
</comment>
<dbReference type="PROSITE" id="PS50862">
    <property type="entry name" value="AA_TRNA_LIGASE_II"/>
    <property type="match status" value="1"/>
</dbReference>
<comment type="caution">
    <text evidence="13">Lacks conserved residue(s) required for the propagation of feature annotation.</text>
</comment>
<comment type="similarity">
    <text evidence="1 13">Belongs to the class-II aminoacyl-tRNA synthetase family.</text>
</comment>
<keyword evidence="8 13" id="KW-0067">ATP-binding</keyword>
<accession>A0ABR5Q4M6</accession>
<keyword evidence="16" id="KW-1185">Reference proteome</keyword>
<dbReference type="Pfam" id="PF00587">
    <property type="entry name" value="tRNA-synt_2b"/>
    <property type="match status" value="1"/>
</dbReference>
<evidence type="ECO:0000256" key="11">
    <source>
        <dbReference type="ARBA" id="ARBA00023146"/>
    </source>
</evidence>
<dbReference type="InterPro" id="IPR006195">
    <property type="entry name" value="aa-tRNA-synth_II"/>
</dbReference>
<evidence type="ECO:0000256" key="1">
    <source>
        <dbReference type="ARBA" id="ARBA00008226"/>
    </source>
</evidence>
<keyword evidence="9 13" id="KW-0694">RNA-binding</keyword>
<evidence type="ECO:0000256" key="9">
    <source>
        <dbReference type="ARBA" id="ARBA00022884"/>
    </source>
</evidence>
<dbReference type="InterPro" id="IPR045864">
    <property type="entry name" value="aa-tRNA-synth_II/BPL/LPL"/>
</dbReference>
<feature type="binding site" evidence="13">
    <location>
        <position position="294"/>
    </location>
    <ligand>
        <name>Zn(2+)</name>
        <dbReference type="ChEBI" id="CHEBI:29105"/>
        <note>catalytic</note>
    </ligand>
</feature>
<dbReference type="SUPFAM" id="SSF52954">
    <property type="entry name" value="Class II aaRS ABD-related"/>
    <property type="match status" value="1"/>
</dbReference>
<keyword evidence="4 13" id="KW-0436">Ligase</keyword>
<evidence type="ECO:0000256" key="3">
    <source>
        <dbReference type="ARBA" id="ARBA00022555"/>
    </source>
</evidence>
<dbReference type="InterPro" id="IPR002314">
    <property type="entry name" value="aa-tRNA-synt_IIb"/>
</dbReference>
<dbReference type="Gene3D" id="3.40.50.800">
    <property type="entry name" value="Anticodon-binding domain"/>
    <property type="match status" value="1"/>
</dbReference>
<dbReference type="Proteomes" id="UP000051884">
    <property type="component" value="Unassembled WGS sequence"/>
</dbReference>
<dbReference type="HAMAP" id="MF_00184">
    <property type="entry name" value="Thr_tRNA_synth"/>
    <property type="match status" value="1"/>
</dbReference>
<dbReference type="InterPro" id="IPR036621">
    <property type="entry name" value="Anticodon-bd_dom_sf"/>
</dbReference>
<evidence type="ECO:0000256" key="6">
    <source>
        <dbReference type="ARBA" id="ARBA00022741"/>
    </source>
</evidence>
<comment type="caution">
    <text evidence="15">The sequence shown here is derived from an EMBL/GenBank/DDBJ whole genome shotgun (WGS) entry which is preliminary data.</text>
</comment>
<evidence type="ECO:0000256" key="13">
    <source>
        <dbReference type="HAMAP-Rule" id="MF_00184"/>
    </source>
</evidence>
<dbReference type="CDD" id="cd00771">
    <property type="entry name" value="ThrRS_core"/>
    <property type="match status" value="1"/>
</dbReference>
<proteinExistence type="inferred from homology"/>
<dbReference type="InterPro" id="IPR047246">
    <property type="entry name" value="ThrRS_anticodon"/>
</dbReference>
<dbReference type="Gene3D" id="3.30.930.10">
    <property type="entry name" value="Bira Bifunctional Protein, Domain 2"/>
    <property type="match status" value="1"/>
</dbReference>
<dbReference type="PANTHER" id="PTHR11451">
    <property type="entry name" value="THREONINE-TRNA LIGASE"/>
    <property type="match status" value="1"/>
</dbReference>
<keyword evidence="2 13" id="KW-0963">Cytoplasm</keyword>
<protein>
    <recommendedName>
        <fullName evidence="13">Threonine--tRNA ligase</fullName>
        <ecNumber evidence="13">6.1.1.3</ecNumber>
    </recommendedName>
    <alternativeName>
        <fullName evidence="13">Threonyl-tRNA synthetase</fullName>
        <shortName evidence="13">ThrRS</shortName>
    </alternativeName>
</protein>
<evidence type="ECO:0000256" key="7">
    <source>
        <dbReference type="ARBA" id="ARBA00022833"/>
    </source>
</evidence>
<dbReference type="InterPro" id="IPR002320">
    <property type="entry name" value="Thr-tRNA-ligase_IIa"/>
</dbReference>
<dbReference type="SUPFAM" id="SSF55681">
    <property type="entry name" value="Class II aaRS and biotin synthetases"/>
    <property type="match status" value="1"/>
</dbReference>
<keyword evidence="6 13" id="KW-0547">Nucleotide-binding</keyword>
<dbReference type="EMBL" id="JQCH01000044">
    <property type="protein sequence ID" value="KRO07723.1"/>
    <property type="molecule type" value="Genomic_DNA"/>
</dbReference>
<feature type="binding site" evidence="13">
    <location>
        <position position="345"/>
    </location>
    <ligand>
        <name>Zn(2+)</name>
        <dbReference type="ChEBI" id="CHEBI:29105"/>
        <note>catalytic</note>
    </ligand>
</feature>
<keyword evidence="7 13" id="KW-0862">Zinc</keyword>
<name>A0ABR5Q4M6_9LACO</name>
<dbReference type="PRINTS" id="PR01047">
    <property type="entry name" value="TRNASYNTHTHR"/>
</dbReference>
<feature type="domain" description="Aminoacyl-transfer RNA synthetases class-II family profile" evidence="14">
    <location>
        <begin position="226"/>
        <end position="498"/>
    </location>
</feature>